<evidence type="ECO:0000313" key="7">
    <source>
        <dbReference type="Proteomes" id="UP000199437"/>
    </source>
</evidence>
<dbReference type="InterPro" id="IPR001647">
    <property type="entry name" value="HTH_TetR"/>
</dbReference>
<dbReference type="PROSITE" id="PS50977">
    <property type="entry name" value="HTH_TETR_2"/>
    <property type="match status" value="1"/>
</dbReference>
<dbReference type="InterPro" id="IPR009057">
    <property type="entry name" value="Homeodomain-like_sf"/>
</dbReference>
<dbReference type="Pfam" id="PF00440">
    <property type="entry name" value="TetR_N"/>
    <property type="match status" value="1"/>
</dbReference>
<keyword evidence="1" id="KW-0805">Transcription regulation</keyword>
<feature type="DNA-binding region" description="H-T-H motif" evidence="4">
    <location>
        <begin position="29"/>
        <end position="48"/>
    </location>
</feature>
<organism evidence="6 7">
    <name type="scientific">Roseivirga pacifica</name>
    <dbReference type="NCBI Taxonomy" id="1267423"/>
    <lineage>
        <taxon>Bacteria</taxon>
        <taxon>Pseudomonadati</taxon>
        <taxon>Bacteroidota</taxon>
        <taxon>Cytophagia</taxon>
        <taxon>Cytophagales</taxon>
        <taxon>Roseivirgaceae</taxon>
        <taxon>Roseivirga</taxon>
    </lineage>
</organism>
<evidence type="ECO:0000256" key="3">
    <source>
        <dbReference type="ARBA" id="ARBA00023163"/>
    </source>
</evidence>
<reference evidence="7" key="1">
    <citation type="submission" date="2016-10" db="EMBL/GenBank/DDBJ databases">
        <authorList>
            <person name="Varghese N."/>
            <person name="Submissions S."/>
        </authorList>
    </citation>
    <scope>NUCLEOTIDE SEQUENCE [LARGE SCALE GENOMIC DNA]</scope>
    <source>
        <strain evidence="7">CGMCC 1.12402</strain>
    </source>
</reference>
<evidence type="ECO:0000256" key="4">
    <source>
        <dbReference type="PROSITE-ProRule" id="PRU00335"/>
    </source>
</evidence>
<evidence type="ECO:0000256" key="2">
    <source>
        <dbReference type="ARBA" id="ARBA00023125"/>
    </source>
</evidence>
<dbReference type="Proteomes" id="UP000199437">
    <property type="component" value="Unassembled WGS sequence"/>
</dbReference>
<dbReference type="RefSeq" id="WP_162844630.1">
    <property type="nucleotide sequence ID" value="NZ_FOIR01000001.1"/>
</dbReference>
<dbReference type="PANTHER" id="PTHR47506">
    <property type="entry name" value="TRANSCRIPTIONAL REGULATORY PROTEIN"/>
    <property type="match status" value="1"/>
</dbReference>
<evidence type="ECO:0000313" key="6">
    <source>
        <dbReference type="EMBL" id="SEV84463.1"/>
    </source>
</evidence>
<accession>A0A1I0M7Y6</accession>
<dbReference type="AlphaFoldDB" id="A0A1I0M7Y6"/>
<gene>
    <name evidence="6" type="ORF">SAMN05216290_0154</name>
</gene>
<dbReference type="STRING" id="1267423.SAMN05216290_0154"/>
<sequence>MARTKAFDEQQVLDKALNLFWEKGYNGTSIQDLVDRLGINRASIYDTWGNKHQLYLASLARYRQHASHWLLAQIRSDKPAREIIQSFLYNTIEQGVNDEKRKGCFVVNSCTELANQDIDVRGMVKENRETMEKVFSAIIQEGQETGEFNTAADSLTLAKYLYNTVTGLRVSMQGDTTIEELKAVADISLSTLLNTSNQTNS</sequence>
<dbReference type="InterPro" id="IPR036271">
    <property type="entry name" value="Tet_transcr_reg_TetR-rel_C_sf"/>
</dbReference>
<dbReference type="EMBL" id="FOIR01000001">
    <property type="protein sequence ID" value="SEV84463.1"/>
    <property type="molecule type" value="Genomic_DNA"/>
</dbReference>
<name>A0A1I0M7Y6_9BACT</name>
<feature type="domain" description="HTH tetR-type" evidence="5">
    <location>
        <begin position="6"/>
        <end position="66"/>
    </location>
</feature>
<protein>
    <submittedName>
        <fullName evidence="6">Transcriptional regulator, TetR family</fullName>
    </submittedName>
</protein>
<keyword evidence="2 4" id="KW-0238">DNA-binding</keyword>
<dbReference type="SUPFAM" id="SSF46689">
    <property type="entry name" value="Homeodomain-like"/>
    <property type="match status" value="1"/>
</dbReference>
<dbReference type="Gene3D" id="1.10.10.60">
    <property type="entry name" value="Homeodomain-like"/>
    <property type="match status" value="1"/>
</dbReference>
<dbReference type="PANTHER" id="PTHR47506:SF1">
    <property type="entry name" value="HTH-TYPE TRANSCRIPTIONAL REGULATOR YJDC"/>
    <property type="match status" value="1"/>
</dbReference>
<dbReference type="InterPro" id="IPR011075">
    <property type="entry name" value="TetR_C"/>
</dbReference>
<evidence type="ECO:0000256" key="1">
    <source>
        <dbReference type="ARBA" id="ARBA00023015"/>
    </source>
</evidence>
<dbReference type="Gene3D" id="1.10.357.10">
    <property type="entry name" value="Tetracycline Repressor, domain 2"/>
    <property type="match status" value="1"/>
</dbReference>
<dbReference type="SUPFAM" id="SSF48498">
    <property type="entry name" value="Tetracyclin repressor-like, C-terminal domain"/>
    <property type="match status" value="1"/>
</dbReference>
<dbReference type="PRINTS" id="PR00455">
    <property type="entry name" value="HTHTETR"/>
</dbReference>
<dbReference type="GO" id="GO:0003677">
    <property type="term" value="F:DNA binding"/>
    <property type="evidence" value="ECO:0007669"/>
    <property type="project" value="UniProtKB-UniRule"/>
</dbReference>
<dbReference type="GeneID" id="99984918"/>
<proteinExistence type="predicted"/>
<keyword evidence="3" id="KW-0804">Transcription</keyword>
<keyword evidence="7" id="KW-1185">Reference proteome</keyword>
<dbReference type="Pfam" id="PF16925">
    <property type="entry name" value="TetR_C_13"/>
    <property type="match status" value="1"/>
</dbReference>
<evidence type="ECO:0000259" key="5">
    <source>
        <dbReference type="PROSITE" id="PS50977"/>
    </source>
</evidence>